<dbReference type="InterPro" id="IPR058240">
    <property type="entry name" value="rSAM_sf"/>
</dbReference>
<name>A0A7W8LLL0_9SPIR</name>
<sequence>MNLIKPIELFGNELCSVQNPSSYTGGEFGQIVKKHADSDSLFNFCVAFPDVYTIGMANQAIKIIYNGLNKMKDVRCERVFAVETDFEDLLKKYNAPLYTLETGMPLNELDMIGFSIGYELGITGALSILDLGRIPLLKKDRGEDDPIVIAGGCGSTNPAPFSDFFDAVFIGEAEGGMFDLIEECAQMKKEGALRSEILAHFAGHPSVWTEDMSEEKCGHSIARRAVWSDFGKVPSVESFMPLPNVKPVQDHGVVEIMRGCPNGCRFCHAGVYYRPQRAKEKQLIFDDVDKLVNIAGYREISLTSLSSADYPDIENLLDDLNAKYKSQNVSFQLPSLKVNSFSLPLLEKLSEVRKSGLTFAVETPEEAWQLRLNKEVYAQHLVDVILDAKKRGWNKAKFYFMVGLPFPETDELTEEKAIVDFLIDLQNRTRIQCNVNVGTFIPKPHTAYQWVRQISPEESDRKLSYIREHLPRGKFHVGTHDINTSYLEGLLSRGDKRAGQVILSAYKKGARLDAWENHLKENLKHWESAFAEADYDVKESILRERSKDEPLPWDSVSLGVAKNFYKKEWDKNEREELTPKCAPNCDHRCGVCNNKTCVNIDNKPQNVQKSEQIVGNSVYPEWNIPVMYRVIFEFTKKNGGEYISHLSQVEFFNRAFIKCNLPVIYTTGFNPLPRLEFASTLSLGISSDAEIASTVLYEDTSEKDFIEALNRHLPQSIQIQKAFIFPVTNQRRRESLSTGLWGNIYEYSFKCAPEEVKGFLASNLAKPFLEEDSLCDFKLDENDGRKLIAKLLFQKDRPFRNALEEYFGKKIWEIVTIHKIKTLAKPDITGWTSEINAAYQSSLEAMKKHSEMIAINARFKEKILSPEENMNSASDNAISYFELYDKIALINRQLIEQRDSLMAKKTEKSKK</sequence>
<dbReference type="Pfam" id="PF10105">
    <property type="entry name" value="DUF2344"/>
    <property type="match status" value="1"/>
</dbReference>
<dbReference type="InterPro" id="IPR007197">
    <property type="entry name" value="rSAM"/>
</dbReference>
<dbReference type="Proteomes" id="UP000518887">
    <property type="component" value="Unassembled WGS sequence"/>
</dbReference>
<reference evidence="2 3" key="1">
    <citation type="submission" date="2020-08" db="EMBL/GenBank/DDBJ databases">
        <title>Genomic Encyclopedia of Type Strains, Phase IV (KMG-IV): sequencing the most valuable type-strain genomes for metagenomic binning, comparative biology and taxonomic classification.</title>
        <authorList>
            <person name="Goeker M."/>
        </authorList>
    </citation>
    <scope>NUCLEOTIDE SEQUENCE [LARGE SCALE GENOMIC DNA]</scope>
    <source>
        <strain evidence="2 3">DSM 103462</strain>
    </source>
</reference>
<dbReference type="SUPFAM" id="SSF102114">
    <property type="entry name" value="Radical SAM enzymes"/>
    <property type="match status" value="1"/>
</dbReference>
<organism evidence="2 3">
    <name type="scientific">Treponema ruminis</name>
    <dbReference type="NCBI Taxonomy" id="744515"/>
    <lineage>
        <taxon>Bacteria</taxon>
        <taxon>Pseudomonadati</taxon>
        <taxon>Spirochaetota</taxon>
        <taxon>Spirochaetia</taxon>
        <taxon>Spirochaetales</taxon>
        <taxon>Treponemataceae</taxon>
        <taxon>Treponema</taxon>
    </lineage>
</organism>
<evidence type="ECO:0000313" key="2">
    <source>
        <dbReference type="EMBL" id="MBB5225556.1"/>
    </source>
</evidence>
<dbReference type="SMART" id="SM00729">
    <property type="entry name" value="Elp3"/>
    <property type="match status" value="1"/>
</dbReference>
<dbReference type="InterPro" id="IPR018768">
    <property type="entry name" value="DUF2344"/>
</dbReference>
<proteinExistence type="predicted"/>
<dbReference type="PANTHER" id="PTHR42731:SF1">
    <property type="entry name" value="RADICAL SAM DOMAIN PROTEIN"/>
    <property type="match status" value="1"/>
</dbReference>
<dbReference type="Pfam" id="PF04055">
    <property type="entry name" value="Radical_SAM"/>
    <property type="match status" value="1"/>
</dbReference>
<dbReference type="PROSITE" id="PS51918">
    <property type="entry name" value="RADICAL_SAM"/>
    <property type="match status" value="1"/>
</dbReference>
<dbReference type="Gene3D" id="3.80.30.20">
    <property type="entry name" value="tm_1862 like domain"/>
    <property type="match status" value="1"/>
</dbReference>
<dbReference type="InterPro" id="IPR006638">
    <property type="entry name" value="Elp3/MiaA/NifB-like_rSAM"/>
</dbReference>
<dbReference type="SFLD" id="SFLDS00029">
    <property type="entry name" value="Radical_SAM"/>
    <property type="match status" value="1"/>
</dbReference>
<dbReference type="InterPro" id="IPR023404">
    <property type="entry name" value="rSAM_horseshoe"/>
</dbReference>
<evidence type="ECO:0000259" key="1">
    <source>
        <dbReference type="PROSITE" id="PS51918"/>
    </source>
</evidence>
<dbReference type="InterPro" id="IPR045784">
    <property type="entry name" value="Radical_SAM_N2"/>
</dbReference>
<dbReference type="GO" id="GO:0003824">
    <property type="term" value="F:catalytic activity"/>
    <property type="evidence" value="ECO:0007669"/>
    <property type="project" value="InterPro"/>
</dbReference>
<dbReference type="CDD" id="cd01335">
    <property type="entry name" value="Radical_SAM"/>
    <property type="match status" value="1"/>
</dbReference>
<gene>
    <name evidence="2" type="ORF">HNP76_000913</name>
</gene>
<dbReference type="NCBIfam" id="TIGR03936">
    <property type="entry name" value="sam_1_link_chp"/>
    <property type="match status" value="1"/>
</dbReference>
<accession>A0A7W8LLL0</accession>
<dbReference type="AlphaFoldDB" id="A0A7W8LLL0"/>
<keyword evidence="3" id="KW-1185">Reference proteome</keyword>
<dbReference type="SFLD" id="SFLDG01082">
    <property type="entry name" value="B12-binding_domain_containing"/>
    <property type="match status" value="1"/>
</dbReference>
<dbReference type="PANTHER" id="PTHR42731">
    <property type="entry name" value="SLL1084 PROTEIN"/>
    <property type="match status" value="1"/>
</dbReference>
<dbReference type="NCBIfam" id="TIGR03960">
    <property type="entry name" value="rSAM_fuse_unch"/>
    <property type="match status" value="1"/>
</dbReference>
<protein>
    <submittedName>
        <fullName evidence="2">Radical SAM family uncharacterized protein</fullName>
    </submittedName>
</protein>
<comment type="caution">
    <text evidence="2">The sequence shown here is derived from an EMBL/GenBank/DDBJ whole genome shotgun (WGS) entry which is preliminary data.</text>
</comment>
<feature type="domain" description="Radical SAM core" evidence="1">
    <location>
        <begin position="246"/>
        <end position="472"/>
    </location>
</feature>
<evidence type="ECO:0000313" key="3">
    <source>
        <dbReference type="Proteomes" id="UP000518887"/>
    </source>
</evidence>
<dbReference type="RefSeq" id="WP_184657959.1">
    <property type="nucleotide sequence ID" value="NZ_CP031518.1"/>
</dbReference>
<dbReference type="GO" id="GO:0051536">
    <property type="term" value="F:iron-sulfur cluster binding"/>
    <property type="evidence" value="ECO:0007669"/>
    <property type="project" value="InterPro"/>
</dbReference>
<dbReference type="EMBL" id="JACHFQ010000003">
    <property type="protein sequence ID" value="MBB5225556.1"/>
    <property type="molecule type" value="Genomic_DNA"/>
</dbReference>
<dbReference type="Pfam" id="PF19864">
    <property type="entry name" value="Radical_SAM_N2"/>
    <property type="match status" value="1"/>
</dbReference>
<dbReference type="InterPro" id="IPR023862">
    <property type="entry name" value="CHP03960_rSAM"/>
</dbReference>